<dbReference type="InterPro" id="IPR022643">
    <property type="entry name" value="De-COase2_C"/>
</dbReference>
<protein>
    <recommendedName>
        <fullName evidence="5 6">Diaminopimelate decarboxylase</fullName>
        <shortName evidence="5">DAP decarboxylase</shortName>
        <shortName evidence="5">DAPDC</shortName>
        <ecNumber evidence="5 6">4.1.1.20</ecNumber>
    </recommendedName>
</protein>
<evidence type="ECO:0000256" key="6">
    <source>
        <dbReference type="NCBIfam" id="TIGR01048"/>
    </source>
</evidence>
<dbReference type="PRINTS" id="PR01179">
    <property type="entry name" value="ODADCRBXLASE"/>
</dbReference>
<gene>
    <name evidence="5 10" type="primary">lysA</name>
    <name evidence="10" type="ORF">WOB96_08240</name>
</gene>
<comment type="catalytic activity">
    <reaction evidence="5 7">
        <text>meso-2,6-diaminopimelate + H(+) = L-lysine + CO2</text>
        <dbReference type="Rhea" id="RHEA:15101"/>
        <dbReference type="ChEBI" id="CHEBI:15378"/>
        <dbReference type="ChEBI" id="CHEBI:16526"/>
        <dbReference type="ChEBI" id="CHEBI:32551"/>
        <dbReference type="ChEBI" id="CHEBI:57791"/>
        <dbReference type="EC" id="4.1.1.20"/>
    </reaction>
</comment>
<feature type="binding site" evidence="5">
    <location>
        <position position="311"/>
    </location>
    <ligand>
        <name>substrate</name>
    </ligand>
</feature>
<evidence type="ECO:0000313" key="11">
    <source>
        <dbReference type="Proteomes" id="UP001446205"/>
    </source>
</evidence>
<evidence type="ECO:0000256" key="3">
    <source>
        <dbReference type="ARBA" id="ARBA00022898"/>
    </source>
</evidence>
<dbReference type="Pfam" id="PF00278">
    <property type="entry name" value="Orn_DAP_Arg_deC"/>
    <property type="match status" value="1"/>
</dbReference>
<dbReference type="Gene3D" id="3.20.20.10">
    <property type="entry name" value="Alanine racemase"/>
    <property type="match status" value="1"/>
</dbReference>
<evidence type="ECO:0000256" key="2">
    <source>
        <dbReference type="ARBA" id="ARBA00022793"/>
    </source>
</evidence>
<feature type="binding site" evidence="5">
    <location>
        <position position="315"/>
    </location>
    <ligand>
        <name>substrate</name>
    </ligand>
</feature>
<evidence type="ECO:0000259" key="9">
    <source>
        <dbReference type="Pfam" id="PF02784"/>
    </source>
</evidence>
<keyword evidence="4 5" id="KW-0456">Lyase</keyword>
<sequence>MNAFSYRQGVLHAEGIPLSAIAEAVGTPVYVYSRAAIVERYRAFADALGPNALVCFAVKANSNLAVLQVLAVQGAGFDIVSGGELARVLRAGGDPGKVVFSGVGKSDAEIRAALEAGIFCFNVESEAELLRIDAIAGQLGKIAPIALRVNPDVDPKTHPYISTGLSENKFGIPIAVAADVYRRAARLPHIGIRGIACHIGSQLLDLSPIRDAAQRLLLLNQTLAGEGIEVQHLDLGGGVGIRYRDEVPPSPEDYAGMVHAALGDMPHARVFELGRALVGNAGLLLTRIEYLKQGEDRHFCVVDAAMNDLMRPTLYDAYHDILPLRQSDGEQRQYDVVGPICESGDFLAKGRRLPELAEGELLAVMSAGAYGFVMSSNYNTRPRVPEVMVDGEQFHVVRRRETLEDLFGPEEMLPR</sequence>
<feature type="binding site" evidence="5">
    <location>
        <position position="275"/>
    </location>
    <ligand>
        <name>substrate</name>
    </ligand>
</feature>
<dbReference type="InterPro" id="IPR022653">
    <property type="entry name" value="De-COase2_pyr-phos_BS"/>
</dbReference>
<comment type="function">
    <text evidence="5">Specifically catalyzes the decarboxylation of meso-diaminopimelate (meso-DAP) to L-lysine.</text>
</comment>
<dbReference type="InterPro" id="IPR022644">
    <property type="entry name" value="De-COase2_N"/>
</dbReference>
<feature type="domain" description="Orn/DAP/Arg decarboxylase 2 N-terminal" evidence="9">
    <location>
        <begin position="35"/>
        <end position="278"/>
    </location>
</feature>
<comment type="similarity">
    <text evidence="5">Belongs to the Orn/Lys/Arg decarboxylase class-II family. LysA subfamily.</text>
</comment>
<dbReference type="Gene3D" id="2.40.37.10">
    <property type="entry name" value="Lyase, Ornithine Decarboxylase, Chain A, domain 1"/>
    <property type="match status" value="1"/>
</dbReference>
<reference evidence="10 11" key="1">
    <citation type="submission" date="2024-04" db="EMBL/GenBank/DDBJ databases">
        <authorList>
            <person name="Abashina T."/>
            <person name="Shaikin A."/>
        </authorList>
    </citation>
    <scope>NUCLEOTIDE SEQUENCE [LARGE SCALE GENOMIC DNA]</scope>
    <source>
        <strain evidence="10 11">AAFK</strain>
    </source>
</reference>
<dbReference type="Pfam" id="PF02784">
    <property type="entry name" value="Orn_Arg_deC_N"/>
    <property type="match status" value="1"/>
</dbReference>
<proteinExistence type="inferred from homology"/>
<dbReference type="PANTHER" id="PTHR43727">
    <property type="entry name" value="DIAMINOPIMELATE DECARBOXYLASE"/>
    <property type="match status" value="1"/>
</dbReference>
<dbReference type="InterPro" id="IPR009006">
    <property type="entry name" value="Ala_racemase/Decarboxylase_C"/>
</dbReference>
<accession>A0ABU9DAA0</accession>
<dbReference type="InterPro" id="IPR002986">
    <property type="entry name" value="DAP_deCOOHase_LysA"/>
</dbReference>
<evidence type="ECO:0000256" key="1">
    <source>
        <dbReference type="ARBA" id="ARBA00001933"/>
    </source>
</evidence>
<dbReference type="EC" id="4.1.1.20" evidence="5 6"/>
<comment type="caution">
    <text evidence="10">The sequence shown here is derived from an EMBL/GenBank/DDBJ whole genome shotgun (WGS) entry which is preliminary data.</text>
</comment>
<evidence type="ECO:0000256" key="5">
    <source>
        <dbReference type="HAMAP-Rule" id="MF_02120"/>
    </source>
</evidence>
<dbReference type="GO" id="GO:0008836">
    <property type="term" value="F:diaminopimelate decarboxylase activity"/>
    <property type="evidence" value="ECO:0007669"/>
    <property type="project" value="UniProtKB-EC"/>
</dbReference>
<keyword evidence="5" id="KW-0028">Amino-acid biosynthesis</keyword>
<dbReference type="CDD" id="cd06828">
    <property type="entry name" value="PLPDE_III_DapDC"/>
    <property type="match status" value="1"/>
</dbReference>
<feature type="binding site" evidence="5">
    <location>
        <position position="238"/>
    </location>
    <ligand>
        <name>pyridoxal 5'-phosphate</name>
        <dbReference type="ChEBI" id="CHEBI:597326"/>
    </ligand>
</feature>
<dbReference type="PROSITE" id="PS00878">
    <property type="entry name" value="ODR_DC_2_1"/>
    <property type="match status" value="1"/>
</dbReference>
<feature type="domain" description="Orn/DAP/Arg decarboxylase 2 C-terminal" evidence="8">
    <location>
        <begin position="30"/>
        <end position="368"/>
    </location>
</feature>
<dbReference type="PRINTS" id="PR01181">
    <property type="entry name" value="DAPDCRBXLASE"/>
</dbReference>
<keyword evidence="5 7" id="KW-0457">Lysine biosynthesis</keyword>
<keyword evidence="3 5" id="KW-0663">Pyridoxal phosphate</keyword>
<keyword evidence="11" id="KW-1185">Reference proteome</keyword>
<evidence type="ECO:0000259" key="8">
    <source>
        <dbReference type="Pfam" id="PF00278"/>
    </source>
</evidence>
<organism evidence="10 11">
    <name type="scientific">Thermithiobacillus plumbiphilus</name>
    <dbReference type="NCBI Taxonomy" id="1729899"/>
    <lineage>
        <taxon>Bacteria</taxon>
        <taxon>Pseudomonadati</taxon>
        <taxon>Pseudomonadota</taxon>
        <taxon>Acidithiobacillia</taxon>
        <taxon>Acidithiobacillales</taxon>
        <taxon>Thermithiobacillaceae</taxon>
        <taxon>Thermithiobacillus</taxon>
    </lineage>
</organism>
<dbReference type="PANTHER" id="PTHR43727:SF2">
    <property type="entry name" value="GROUP IV DECARBOXYLASE"/>
    <property type="match status" value="1"/>
</dbReference>
<feature type="binding site" evidence="5">
    <location>
        <position position="370"/>
    </location>
    <ligand>
        <name>substrate</name>
    </ligand>
</feature>
<dbReference type="RefSeq" id="WP_341370815.1">
    <property type="nucleotide sequence ID" value="NZ_JBBPCO010000007.1"/>
</dbReference>
<dbReference type="NCBIfam" id="TIGR01048">
    <property type="entry name" value="lysA"/>
    <property type="match status" value="1"/>
</dbReference>
<comment type="subunit">
    <text evidence="5">Homodimer.</text>
</comment>
<dbReference type="SUPFAM" id="SSF51419">
    <property type="entry name" value="PLP-binding barrel"/>
    <property type="match status" value="1"/>
</dbReference>
<feature type="binding site" evidence="5">
    <location>
        <position position="342"/>
    </location>
    <ligand>
        <name>substrate</name>
    </ligand>
</feature>
<feature type="binding site" evidence="5">
    <location>
        <position position="370"/>
    </location>
    <ligand>
        <name>pyridoxal 5'-phosphate</name>
        <dbReference type="ChEBI" id="CHEBI:597326"/>
    </ligand>
</feature>
<evidence type="ECO:0000313" key="10">
    <source>
        <dbReference type="EMBL" id="MEK8089757.1"/>
    </source>
</evidence>
<dbReference type="HAMAP" id="MF_02120">
    <property type="entry name" value="LysA"/>
    <property type="match status" value="1"/>
</dbReference>
<evidence type="ECO:0000256" key="7">
    <source>
        <dbReference type="RuleBase" id="RU003738"/>
    </source>
</evidence>
<evidence type="ECO:0000256" key="4">
    <source>
        <dbReference type="ARBA" id="ARBA00023239"/>
    </source>
</evidence>
<comment type="pathway">
    <text evidence="5 7">Amino-acid biosynthesis; L-lysine biosynthesis via DAP pathway; L-lysine from DL-2,6-diaminopimelate: step 1/1.</text>
</comment>
<dbReference type="InterPro" id="IPR029066">
    <property type="entry name" value="PLP-binding_barrel"/>
</dbReference>
<feature type="binding site" evidence="5">
    <location>
        <begin position="272"/>
        <end position="275"/>
    </location>
    <ligand>
        <name>pyridoxal 5'-phosphate</name>
        <dbReference type="ChEBI" id="CHEBI:597326"/>
    </ligand>
</feature>
<dbReference type="InterPro" id="IPR000183">
    <property type="entry name" value="Orn/DAP/Arg_de-COase"/>
</dbReference>
<feature type="modified residue" description="N6-(pyridoxal phosphate)lysine" evidence="5">
    <location>
        <position position="59"/>
    </location>
</feature>
<name>A0ABU9DAA0_9PROT</name>
<dbReference type="Proteomes" id="UP001446205">
    <property type="component" value="Unassembled WGS sequence"/>
</dbReference>
<keyword evidence="2 5" id="KW-0210">Decarboxylase</keyword>
<comment type="cofactor">
    <cofactor evidence="1 5 7">
        <name>pyridoxal 5'-phosphate</name>
        <dbReference type="ChEBI" id="CHEBI:597326"/>
    </cofactor>
</comment>
<dbReference type="EMBL" id="JBBPCO010000007">
    <property type="protein sequence ID" value="MEK8089757.1"/>
    <property type="molecule type" value="Genomic_DNA"/>
</dbReference>
<dbReference type="SUPFAM" id="SSF50621">
    <property type="entry name" value="Alanine racemase C-terminal domain-like"/>
    <property type="match status" value="1"/>
</dbReference>